<feature type="region of interest" description="Disordered" evidence="3">
    <location>
        <begin position="26"/>
        <end position="90"/>
    </location>
</feature>
<comment type="caution">
    <text evidence="5">The sequence shown here is derived from an EMBL/GenBank/DDBJ whole genome shotgun (WGS) entry which is preliminary data.</text>
</comment>
<dbReference type="InterPro" id="IPR025697">
    <property type="entry name" value="CLU_dom"/>
</dbReference>
<accession>A0A2R5GCV8</accession>
<evidence type="ECO:0000259" key="4">
    <source>
        <dbReference type="PROSITE" id="PS51823"/>
    </source>
</evidence>
<dbReference type="PROSITE" id="PS50005">
    <property type="entry name" value="TPR"/>
    <property type="match status" value="1"/>
</dbReference>
<keyword evidence="1" id="KW-0963">Cytoplasm</keyword>
<dbReference type="Pfam" id="PF13236">
    <property type="entry name" value="CLU"/>
    <property type="match status" value="1"/>
</dbReference>
<keyword evidence="2" id="KW-0802">TPR repeat</keyword>
<sequence length="1253" mass="137301">MPEGYVVFAGARAGEACAGTALPAVQEDEGAGVAGPGLAARQGPRERQHDGPGQGQGRGQDQDQGAGRRERRTYAAAATASARGESSATARGATRYTEFFGNAGGGSASSPAVDAVRSGTGKAGRALSCASGSDDDGSETIFTASGEESGPSEGLLQSVSLASSRVSAHPLDLGRFDSGFDWEFQRLMEVVTRDQTVLRESETFQQLTALVQDFRHAAMVYGKVIISEKHLAVERKTIKPVEVGGYAGGEKYVAGNVFFRFPNDMHGFYGGSIESASKEANHQIKGLTALFNASVPGLCLPLLCVIKHRGYKLVAMSVLPIRGQETLCYGSSDGGMNIGCLGENGGSTDAGEGDENAAKLMEGAARALNLAKHPVMARARTSRGARPTPVWLHMPCDMEVHRCNVGNTSRYYAVDFARLFPAQPPTRQLESIIADAYGDEPFAHKVTSSNHLVHRLRPELVRAWHTPLSSDAFSNFSSRTEREDTFDRDAASAVKHMFAVSMNSLIKDLDANRETQEASAVQRAVSRRVVEAFHRNGVNMRFLGVVSARSAGKPDLQRELMLEAVARVVKLLVRGAQRGVCSDVRTAVITPYLSAVREVLNQIFGITTCTRNDAPADSGGGGDCGMSKETGACSCGSFVEPARQSFRDMGHAMRLGRLPSLGSSNSEGDTEGVEDDEELVGRRNFWCKRTLCKSTGHVWNRNDLVEVEGSIHLLPIMQYAEGTELFIRSRSKLGQGKRKEAHRLARLALKRFSAGLSMNPSDVRLLCNRGFLINYFHDTFGEGERGAGNADFLLALRANPQHARSWYYLGKELYSYWINDGYNVKPSIESQVSALRSALPIDDGSLESMESLFAGTKIREERSRALLQYVDYCLKQALRADPGLTNCVKDYANFRYHTLVDLDGAEALYLRALDLDPEHGRTLQNLARLYRKRGDLDKAATTIARNLDVDPENPLIFLELADTVLQSLAKGRQSTFPAHVTFAKAKLPYPSSLGKGSMNLDRKMLKRLQPGLATGFRASAGDIIPVLTRANDLVRDAIALIQRRINDDHLRGHSREVWTGFEWSIRIIEADAFYMEHQSVMGEGSETQTLVKLRRQKSAAHTAYARSLVWSVDDSVHFRLEWNDVELRAVVKTATRKLRESAQTLRMEADLSNEVVYTLELAQKQLLQACELEPRSRSAARMSLASLWLIFHKVEDDELLAAMDEDRSKTPRNDRANKSVSNLNLEFLNLDLGLDGARQTPDHSGRCRGGDPP</sequence>
<dbReference type="EMBL" id="BEYU01000049">
    <property type="protein sequence ID" value="GBG28810.1"/>
    <property type="molecule type" value="Genomic_DNA"/>
</dbReference>
<evidence type="ECO:0000256" key="2">
    <source>
        <dbReference type="PROSITE-ProRule" id="PRU00339"/>
    </source>
</evidence>
<dbReference type="GO" id="GO:0048312">
    <property type="term" value="P:intracellular distribution of mitochondria"/>
    <property type="evidence" value="ECO:0007669"/>
    <property type="project" value="TreeGrafter"/>
</dbReference>
<dbReference type="InterPro" id="IPR019734">
    <property type="entry name" value="TPR_rpt"/>
</dbReference>
<dbReference type="InterPro" id="IPR033646">
    <property type="entry name" value="CLU-central"/>
</dbReference>
<evidence type="ECO:0000256" key="3">
    <source>
        <dbReference type="SAM" id="MobiDB-lite"/>
    </source>
</evidence>
<dbReference type="Proteomes" id="UP000241890">
    <property type="component" value="Unassembled WGS sequence"/>
</dbReference>
<gene>
    <name evidence="5" type="ORF">FCC1311_050312</name>
</gene>
<dbReference type="GO" id="GO:0003729">
    <property type="term" value="F:mRNA binding"/>
    <property type="evidence" value="ECO:0007669"/>
    <property type="project" value="TreeGrafter"/>
</dbReference>
<dbReference type="GO" id="GO:0005737">
    <property type="term" value="C:cytoplasm"/>
    <property type="evidence" value="ECO:0007669"/>
    <property type="project" value="TreeGrafter"/>
</dbReference>
<dbReference type="OrthoDB" id="201749at2759"/>
<dbReference type="PROSITE" id="PS51823">
    <property type="entry name" value="CLU"/>
    <property type="match status" value="1"/>
</dbReference>
<keyword evidence="6" id="KW-1185">Reference proteome</keyword>
<feature type="repeat" description="TPR" evidence="2">
    <location>
        <begin position="920"/>
        <end position="953"/>
    </location>
</feature>
<dbReference type="InterPro" id="IPR011990">
    <property type="entry name" value="TPR-like_helical_dom_sf"/>
</dbReference>
<proteinExistence type="predicted"/>
<reference evidence="5 6" key="1">
    <citation type="submission" date="2017-12" db="EMBL/GenBank/DDBJ databases">
        <title>Sequencing, de novo assembly and annotation of complete genome of a new Thraustochytrid species, strain FCC1311.</title>
        <authorList>
            <person name="Sedici K."/>
            <person name="Godart F."/>
            <person name="Aiese Cigliano R."/>
            <person name="Sanseverino W."/>
            <person name="Barakat M."/>
            <person name="Ortet P."/>
            <person name="Marechal E."/>
            <person name="Cagnac O."/>
            <person name="Amato A."/>
        </authorList>
    </citation>
    <scope>NUCLEOTIDE SEQUENCE [LARGE SCALE GENOMIC DNA]</scope>
</reference>
<name>A0A2R5GCV8_9STRA</name>
<protein>
    <submittedName>
        <fullName evidence="5">Clustered mitochondria protein</fullName>
    </submittedName>
</protein>
<dbReference type="InterPro" id="IPR027523">
    <property type="entry name" value="CLU_prot"/>
</dbReference>
<feature type="compositionally biased region" description="Low complexity" evidence="3">
    <location>
        <begin position="74"/>
        <end position="90"/>
    </location>
</feature>
<evidence type="ECO:0000313" key="6">
    <source>
        <dbReference type="Proteomes" id="UP000241890"/>
    </source>
</evidence>
<organism evidence="5 6">
    <name type="scientific">Hondaea fermentalgiana</name>
    <dbReference type="NCBI Taxonomy" id="2315210"/>
    <lineage>
        <taxon>Eukaryota</taxon>
        <taxon>Sar</taxon>
        <taxon>Stramenopiles</taxon>
        <taxon>Bigyra</taxon>
        <taxon>Labyrinthulomycetes</taxon>
        <taxon>Thraustochytrida</taxon>
        <taxon>Thraustochytriidae</taxon>
        <taxon>Hondaea</taxon>
    </lineage>
</organism>
<dbReference type="Gene3D" id="1.25.40.10">
    <property type="entry name" value="Tetratricopeptide repeat domain"/>
    <property type="match status" value="1"/>
</dbReference>
<dbReference type="Pfam" id="PF12807">
    <property type="entry name" value="eIF3_p135"/>
    <property type="match status" value="1"/>
</dbReference>
<dbReference type="Pfam" id="PF14559">
    <property type="entry name" value="TPR_19"/>
    <property type="match status" value="1"/>
</dbReference>
<dbReference type="PANTHER" id="PTHR12601:SF6">
    <property type="entry name" value="CLUSTERED MITOCHONDRIA PROTEIN HOMOLOG"/>
    <property type="match status" value="1"/>
</dbReference>
<feature type="region of interest" description="Disordered" evidence="3">
    <location>
        <begin position="123"/>
        <end position="154"/>
    </location>
</feature>
<dbReference type="PANTHER" id="PTHR12601">
    <property type="entry name" value="EUKARYOTIC TRANSLATION INITIATION FACTOR 3 SUBUNIT EIF-3"/>
    <property type="match status" value="1"/>
</dbReference>
<feature type="domain" description="Clu" evidence="4">
    <location>
        <begin position="147"/>
        <end position="427"/>
    </location>
</feature>
<evidence type="ECO:0000256" key="1">
    <source>
        <dbReference type="ARBA" id="ARBA00022490"/>
    </source>
</evidence>
<evidence type="ECO:0000313" key="5">
    <source>
        <dbReference type="EMBL" id="GBG28810.1"/>
    </source>
</evidence>
<dbReference type="SUPFAM" id="SSF48452">
    <property type="entry name" value="TPR-like"/>
    <property type="match status" value="1"/>
</dbReference>
<dbReference type="InParanoid" id="A0A2R5GCV8"/>
<dbReference type="AlphaFoldDB" id="A0A2R5GCV8"/>